<dbReference type="OrthoDB" id="5906940at2759"/>
<protein>
    <submittedName>
        <fullName evidence="1">Uncharacterized protein</fullName>
    </submittedName>
</protein>
<dbReference type="EMBL" id="JABEBT010000037">
    <property type="protein sequence ID" value="KAF7635881.1"/>
    <property type="molecule type" value="Genomic_DNA"/>
</dbReference>
<evidence type="ECO:0000313" key="2">
    <source>
        <dbReference type="Proteomes" id="UP000605970"/>
    </source>
</evidence>
<dbReference type="AlphaFoldDB" id="A0A8S9ZR25"/>
<keyword evidence="2" id="KW-1185">Reference proteome</keyword>
<gene>
    <name evidence="1" type="ORF">Mgra_00004792</name>
</gene>
<comment type="caution">
    <text evidence="1">The sequence shown here is derived from an EMBL/GenBank/DDBJ whole genome shotgun (WGS) entry which is preliminary data.</text>
</comment>
<reference evidence="1" key="1">
    <citation type="journal article" date="2020" name="Ecol. Evol.">
        <title>Genome structure and content of the rice root-knot nematode (Meloidogyne graminicola).</title>
        <authorList>
            <person name="Phan N.T."/>
            <person name="Danchin E.G.J."/>
            <person name="Klopp C."/>
            <person name="Perfus-Barbeoch L."/>
            <person name="Kozlowski D.K."/>
            <person name="Koutsovoulos G.D."/>
            <person name="Lopez-Roques C."/>
            <person name="Bouchez O."/>
            <person name="Zahm M."/>
            <person name="Besnard G."/>
            <person name="Bellafiore S."/>
        </authorList>
    </citation>
    <scope>NUCLEOTIDE SEQUENCE</scope>
    <source>
        <strain evidence="1">VN-18</strain>
    </source>
</reference>
<accession>A0A8S9ZR25</accession>
<sequence>IKTLNQSVFTFHVHFEWDETYENEYYFTFNNYLGLIYSFTKTNVEIIAPQHYAQFYNFRIRQDTYNLYQLFFSSYVSSQIELQNTLQQFYLNKELIKQMSKQFREGTLVYDSNLILKINSSSGRDIPPQIREIIIPYIVGASSSHQGEASSSHQDPGP</sequence>
<organism evidence="1 2">
    <name type="scientific">Meloidogyne graminicola</name>
    <dbReference type="NCBI Taxonomy" id="189291"/>
    <lineage>
        <taxon>Eukaryota</taxon>
        <taxon>Metazoa</taxon>
        <taxon>Ecdysozoa</taxon>
        <taxon>Nematoda</taxon>
        <taxon>Chromadorea</taxon>
        <taxon>Rhabditida</taxon>
        <taxon>Tylenchina</taxon>
        <taxon>Tylenchomorpha</taxon>
        <taxon>Tylenchoidea</taxon>
        <taxon>Meloidogynidae</taxon>
        <taxon>Meloidogyninae</taxon>
        <taxon>Meloidogyne</taxon>
    </lineage>
</organism>
<proteinExistence type="predicted"/>
<feature type="non-terminal residue" evidence="1">
    <location>
        <position position="158"/>
    </location>
</feature>
<dbReference type="Proteomes" id="UP000605970">
    <property type="component" value="Unassembled WGS sequence"/>
</dbReference>
<name>A0A8S9ZR25_9BILA</name>
<feature type="non-terminal residue" evidence="1">
    <location>
        <position position="1"/>
    </location>
</feature>
<evidence type="ECO:0000313" key="1">
    <source>
        <dbReference type="EMBL" id="KAF7635881.1"/>
    </source>
</evidence>